<keyword evidence="3" id="KW-1185">Reference proteome</keyword>
<dbReference type="Proteomes" id="UP000269221">
    <property type="component" value="Unassembled WGS sequence"/>
</dbReference>
<gene>
    <name evidence="2" type="ORF">DUI87_16677</name>
</gene>
<dbReference type="PANTHER" id="PTHR33332">
    <property type="entry name" value="REVERSE TRANSCRIPTASE DOMAIN-CONTAINING PROTEIN"/>
    <property type="match status" value="1"/>
</dbReference>
<comment type="caution">
    <text evidence="2">The sequence shown here is derived from an EMBL/GenBank/DDBJ whole genome shotgun (WGS) entry which is preliminary data.</text>
</comment>
<proteinExistence type="predicted"/>
<evidence type="ECO:0000313" key="3">
    <source>
        <dbReference type="Proteomes" id="UP000269221"/>
    </source>
</evidence>
<evidence type="ECO:0000313" key="2">
    <source>
        <dbReference type="EMBL" id="RMC07221.1"/>
    </source>
</evidence>
<organism evidence="2 3">
    <name type="scientific">Hirundo rustica rustica</name>
    <dbReference type="NCBI Taxonomy" id="333673"/>
    <lineage>
        <taxon>Eukaryota</taxon>
        <taxon>Metazoa</taxon>
        <taxon>Chordata</taxon>
        <taxon>Craniata</taxon>
        <taxon>Vertebrata</taxon>
        <taxon>Euteleostomi</taxon>
        <taxon>Archelosauria</taxon>
        <taxon>Archosauria</taxon>
        <taxon>Dinosauria</taxon>
        <taxon>Saurischia</taxon>
        <taxon>Theropoda</taxon>
        <taxon>Coelurosauria</taxon>
        <taxon>Aves</taxon>
        <taxon>Neognathae</taxon>
        <taxon>Neoaves</taxon>
        <taxon>Telluraves</taxon>
        <taxon>Australaves</taxon>
        <taxon>Passeriformes</taxon>
        <taxon>Sylvioidea</taxon>
        <taxon>Hirundinidae</taxon>
        <taxon>Hirundo</taxon>
    </lineage>
</organism>
<reference evidence="2 3" key="1">
    <citation type="submission" date="2018-07" db="EMBL/GenBank/DDBJ databases">
        <title>A high quality draft genome assembly of the barn swallow (H. rustica rustica).</title>
        <authorList>
            <person name="Formenti G."/>
            <person name="Chiara M."/>
            <person name="Poveda L."/>
            <person name="Francoijs K.-J."/>
            <person name="Bonisoli-Alquati A."/>
            <person name="Canova L."/>
            <person name="Gianfranceschi L."/>
            <person name="Horner D.S."/>
            <person name="Saino N."/>
        </authorList>
    </citation>
    <scope>NUCLEOTIDE SEQUENCE [LARGE SCALE GENOMIC DNA]</scope>
    <source>
        <strain evidence="2">Chelidonia</strain>
        <tissue evidence="2">Blood</tissue>
    </source>
</reference>
<dbReference type="EMBL" id="QRBI01000120">
    <property type="protein sequence ID" value="RMC07221.1"/>
    <property type="molecule type" value="Genomic_DNA"/>
</dbReference>
<dbReference type="AlphaFoldDB" id="A0A3M0K466"/>
<accession>A0A3M0K466</accession>
<sequence length="262" mass="29639">MGELRASGSGSVVLPAGMINPSVPIRNIRMKFAVLIGLIQVGEVSNRDIVETVLNLPLKEEEDLGVLEKKLDMTQQSTVAVQNNHILGYITRSVATRSREVILPLYSTLMRPLLKYWGLQHNKDGNLLVQDHRRDMKMVRRLEHFSCEGRLRGLGSVLGPGLFNVFIKHLNRGIECTVSQFADEAKSDGSVDLLESRKALQRDLDRLDQRAEAHGMRFNKEKFSVLHLGHNNTMQHYWLGAEWLEDYPVEKDLGVLVNSSKM</sequence>
<dbReference type="OrthoDB" id="9398198at2759"/>
<keyword evidence="1" id="KW-0175">Coiled coil</keyword>
<evidence type="ECO:0008006" key="4">
    <source>
        <dbReference type="Google" id="ProtNLM"/>
    </source>
</evidence>
<feature type="coiled-coil region" evidence="1">
    <location>
        <begin position="190"/>
        <end position="217"/>
    </location>
</feature>
<evidence type="ECO:0000256" key="1">
    <source>
        <dbReference type="SAM" id="Coils"/>
    </source>
</evidence>
<protein>
    <recommendedName>
        <fullName evidence="4">Reverse transcriptase domain-containing protein</fullName>
    </recommendedName>
</protein>
<name>A0A3M0K466_HIRRU</name>